<organism evidence="3 4">
    <name type="scientific">Metschnikowia bicuspidata</name>
    <dbReference type="NCBI Taxonomy" id="27322"/>
    <lineage>
        <taxon>Eukaryota</taxon>
        <taxon>Fungi</taxon>
        <taxon>Dikarya</taxon>
        <taxon>Ascomycota</taxon>
        <taxon>Saccharomycotina</taxon>
        <taxon>Pichiomycetes</taxon>
        <taxon>Metschnikowiaceae</taxon>
        <taxon>Metschnikowia</taxon>
    </lineage>
</organism>
<dbReference type="GO" id="GO:0007034">
    <property type="term" value="P:vacuolar transport"/>
    <property type="evidence" value="ECO:0007669"/>
    <property type="project" value="UniProtKB-ARBA"/>
</dbReference>
<dbReference type="AlphaFoldDB" id="A0A4P9ZDB2"/>
<name>A0A4P9ZDB2_9ASCO</name>
<dbReference type="InterPro" id="IPR008942">
    <property type="entry name" value="ENTH_VHS"/>
</dbReference>
<dbReference type="PANTHER" id="PTHR47789">
    <property type="entry name" value="LAS SEVENTEEN-BINDING PROTEIN 5"/>
    <property type="match status" value="1"/>
</dbReference>
<dbReference type="Gene3D" id="1.25.40.90">
    <property type="match status" value="1"/>
</dbReference>
<dbReference type="CDD" id="cd14232">
    <property type="entry name" value="GAT_LSB5"/>
    <property type="match status" value="1"/>
</dbReference>
<dbReference type="PANTHER" id="PTHR47789:SF1">
    <property type="entry name" value="LAS SEVENTEEN-BINDING PROTEIN 5"/>
    <property type="match status" value="1"/>
</dbReference>
<sequence length="402" mass="44463">MPIFREKPFTSISVKVNQLCKIEDDSHSIELYLGDLLSLISLQSTGPAEAARAIRKNIKYGSKSEVKLALSLLELLVLNGGLKIGKSIASDNKLITVLKGVMQGSVRSGTSTKYYDETVQKMRRIALGWRYELKDLSGLDTLANLYKDIPKKQSSETGSFADAELIFEGKSGDRLTPKRAPPRPKTRSPSLQSSKAFESHSQDMKGKKKGKRALADLKYAIPQINYKIEAPKIRATIADCQTNATALDNSILTLPPESDAQKDEKVQSCFKRCLITRRQILRYLQFVGAGETAQKPKEVQKLDEEFLGSLIAANEQLVGALMRYDKACGILPKILAVEPSSDSEVYYLNEYSSEELELEAPKRSPELPTPAKMEQALAQLDAMTLQEGNPKGNSEFNPFGDP</sequence>
<dbReference type="Pfam" id="PF00790">
    <property type="entry name" value="VHS"/>
    <property type="match status" value="1"/>
</dbReference>
<proteinExistence type="predicted"/>
<accession>A0A4P9ZDB2</accession>
<dbReference type="SUPFAM" id="SSF48464">
    <property type="entry name" value="ENTH/VHS domain"/>
    <property type="match status" value="1"/>
</dbReference>
<dbReference type="InterPro" id="IPR002014">
    <property type="entry name" value="VHS_dom"/>
</dbReference>
<dbReference type="GO" id="GO:0030479">
    <property type="term" value="C:actin cortical patch"/>
    <property type="evidence" value="ECO:0007669"/>
    <property type="project" value="TreeGrafter"/>
</dbReference>
<dbReference type="GO" id="GO:0035091">
    <property type="term" value="F:phosphatidylinositol binding"/>
    <property type="evidence" value="ECO:0007669"/>
    <property type="project" value="InterPro"/>
</dbReference>
<dbReference type="EMBL" id="ML004453">
    <property type="protein sequence ID" value="RKP30738.1"/>
    <property type="molecule type" value="Genomic_DNA"/>
</dbReference>
<dbReference type="GO" id="GO:0007015">
    <property type="term" value="P:actin filament organization"/>
    <property type="evidence" value="ECO:0007669"/>
    <property type="project" value="InterPro"/>
</dbReference>
<dbReference type="InterPro" id="IPR044103">
    <property type="entry name" value="GAT_LSB5"/>
</dbReference>
<dbReference type="SUPFAM" id="SSF89009">
    <property type="entry name" value="GAT-like domain"/>
    <property type="match status" value="1"/>
</dbReference>
<reference evidence="4" key="1">
    <citation type="journal article" date="2018" name="Nat. Microbiol.">
        <title>Leveraging single-cell genomics to expand the fungal tree of life.</title>
        <authorList>
            <person name="Ahrendt S.R."/>
            <person name="Quandt C.A."/>
            <person name="Ciobanu D."/>
            <person name="Clum A."/>
            <person name="Salamov A."/>
            <person name="Andreopoulos B."/>
            <person name="Cheng J.F."/>
            <person name="Woyke T."/>
            <person name="Pelin A."/>
            <person name="Henrissat B."/>
            <person name="Reynolds N.K."/>
            <person name="Benny G.L."/>
            <person name="Smith M.E."/>
            <person name="James T.Y."/>
            <person name="Grigoriev I.V."/>
        </authorList>
    </citation>
    <scope>NUCLEOTIDE SEQUENCE [LARGE SCALE GENOMIC DNA]</scope>
    <source>
        <strain evidence="4">Baker2002</strain>
    </source>
</reference>
<dbReference type="Proteomes" id="UP000268321">
    <property type="component" value="Unassembled WGS sequence"/>
</dbReference>
<dbReference type="PROSITE" id="PS50179">
    <property type="entry name" value="VHS"/>
    <property type="match status" value="1"/>
</dbReference>
<protein>
    <recommendedName>
        <fullName evidence="2">VHS domain-containing protein</fullName>
    </recommendedName>
</protein>
<evidence type="ECO:0000256" key="1">
    <source>
        <dbReference type="SAM" id="MobiDB-lite"/>
    </source>
</evidence>
<dbReference type="OrthoDB" id="10068368at2759"/>
<evidence type="ECO:0000313" key="4">
    <source>
        <dbReference type="Proteomes" id="UP000268321"/>
    </source>
</evidence>
<evidence type="ECO:0000313" key="3">
    <source>
        <dbReference type="EMBL" id="RKP30738.1"/>
    </source>
</evidence>
<dbReference type="InterPro" id="IPR045007">
    <property type="entry name" value="LSB5"/>
</dbReference>
<evidence type="ECO:0000259" key="2">
    <source>
        <dbReference type="PROSITE" id="PS50179"/>
    </source>
</evidence>
<feature type="domain" description="VHS" evidence="2">
    <location>
        <begin position="35"/>
        <end position="157"/>
    </location>
</feature>
<gene>
    <name evidence="3" type="ORF">METBISCDRAFT_15623</name>
</gene>
<keyword evidence="4" id="KW-1185">Reference proteome</keyword>
<dbReference type="GO" id="GO:0006897">
    <property type="term" value="P:endocytosis"/>
    <property type="evidence" value="ECO:0007669"/>
    <property type="project" value="InterPro"/>
</dbReference>
<dbReference type="GO" id="GO:0051666">
    <property type="term" value="P:actin cortical patch localization"/>
    <property type="evidence" value="ECO:0007669"/>
    <property type="project" value="TreeGrafter"/>
</dbReference>
<feature type="region of interest" description="Disordered" evidence="1">
    <location>
        <begin position="171"/>
        <end position="210"/>
    </location>
</feature>
<feature type="region of interest" description="Disordered" evidence="1">
    <location>
        <begin position="382"/>
        <end position="402"/>
    </location>
</feature>
<dbReference type="GO" id="GO:0043130">
    <property type="term" value="F:ubiquitin binding"/>
    <property type="evidence" value="ECO:0007669"/>
    <property type="project" value="InterPro"/>
</dbReference>